<dbReference type="AlphaFoldDB" id="A0A5C6D338"/>
<evidence type="ECO:0000313" key="2">
    <source>
        <dbReference type="Proteomes" id="UP000318437"/>
    </source>
</evidence>
<comment type="caution">
    <text evidence="1">The sequence shown here is derived from an EMBL/GenBank/DDBJ whole genome shotgun (WGS) entry which is preliminary data.</text>
</comment>
<accession>A0A5C6D338</accession>
<evidence type="ECO:0000313" key="1">
    <source>
        <dbReference type="EMBL" id="TWU30191.1"/>
    </source>
</evidence>
<proteinExistence type="predicted"/>
<gene>
    <name evidence="1" type="ORF">Pla144_09770</name>
</gene>
<sequence>MWNVERTGYELPAKGVSDANGMVEVQYPYCANTKEHVLTTQLTLSVDHPDYVFESYHDVNVPYEADEPHQIELKPGVTFEIEPIENGKPAGLEDLHCIWSDGRSWLSDLKPTLSPNGTLIIPPLPEGKNQVMVVRLEGEHATHFSRIETVEGKAGETVKCRLELLPAVRVTGRLSDDVRRPIHHGRVCVSSLPANHHIHSVEWGTWAAISEDGTFVIERWPRTEAMQVIALADGYVARSGSPPAGIEPRDPDFYDRPQVFLGEQLSQELLVEMEPMVKCEIDVVDHREQSVLGAIINSYPNVGWWNSGSQIYCATLARSERMILTKDFFSFLEKNGPEPFEAVTDSKGHATMFLPEGKEDLRVSHEHFELPVNRGSREQEVTLKQGETTHARLELQPKGQEFLGEWDKLAGVLFGCTGEECRRLLADDGFRNRIEKVREQYSESDDPTDPALLTNAYSMISDAFQELGDKEEARLWQRKAKEQAKKIEGE</sequence>
<organism evidence="1 2">
    <name type="scientific">Bythopirellula polymerisocia</name>
    <dbReference type="NCBI Taxonomy" id="2528003"/>
    <lineage>
        <taxon>Bacteria</taxon>
        <taxon>Pseudomonadati</taxon>
        <taxon>Planctomycetota</taxon>
        <taxon>Planctomycetia</taxon>
        <taxon>Pirellulales</taxon>
        <taxon>Lacipirellulaceae</taxon>
        <taxon>Bythopirellula</taxon>
    </lineage>
</organism>
<dbReference type="EMBL" id="SJPS01000001">
    <property type="protein sequence ID" value="TWU30191.1"/>
    <property type="molecule type" value="Genomic_DNA"/>
</dbReference>
<protein>
    <submittedName>
        <fullName evidence="1">Uncharacterized protein</fullName>
    </submittedName>
</protein>
<dbReference type="Proteomes" id="UP000318437">
    <property type="component" value="Unassembled WGS sequence"/>
</dbReference>
<keyword evidence="2" id="KW-1185">Reference proteome</keyword>
<dbReference type="RefSeq" id="WP_146448180.1">
    <property type="nucleotide sequence ID" value="NZ_SJPS01000001.1"/>
</dbReference>
<dbReference type="OrthoDB" id="233693at2"/>
<reference evidence="1 2" key="1">
    <citation type="submission" date="2019-02" db="EMBL/GenBank/DDBJ databases">
        <title>Deep-cultivation of Planctomycetes and their phenomic and genomic characterization uncovers novel biology.</title>
        <authorList>
            <person name="Wiegand S."/>
            <person name="Jogler M."/>
            <person name="Boedeker C."/>
            <person name="Pinto D."/>
            <person name="Vollmers J."/>
            <person name="Rivas-Marin E."/>
            <person name="Kohn T."/>
            <person name="Peeters S.H."/>
            <person name="Heuer A."/>
            <person name="Rast P."/>
            <person name="Oberbeckmann S."/>
            <person name="Bunk B."/>
            <person name="Jeske O."/>
            <person name="Meyerdierks A."/>
            <person name="Storesund J.E."/>
            <person name="Kallscheuer N."/>
            <person name="Luecker S."/>
            <person name="Lage O.M."/>
            <person name="Pohl T."/>
            <person name="Merkel B.J."/>
            <person name="Hornburger P."/>
            <person name="Mueller R.-W."/>
            <person name="Bruemmer F."/>
            <person name="Labrenz M."/>
            <person name="Spormann A.M."/>
            <person name="Op Den Camp H."/>
            <person name="Overmann J."/>
            <person name="Amann R."/>
            <person name="Jetten M.S.M."/>
            <person name="Mascher T."/>
            <person name="Medema M.H."/>
            <person name="Devos D.P."/>
            <person name="Kaster A.-K."/>
            <person name="Ovreas L."/>
            <person name="Rohde M."/>
            <person name="Galperin M.Y."/>
            <person name="Jogler C."/>
        </authorList>
    </citation>
    <scope>NUCLEOTIDE SEQUENCE [LARGE SCALE GENOMIC DNA]</scope>
    <source>
        <strain evidence="1 2">Pla144</strain>
    </source>
</reference>
<name>A0A5C6D338_9BACT</name>